<evidence type="ECO:0000256" key="1">
    <source>
        <dbReference type="SAM" id="Coils"/>
    </source>
</evidence>
<evidence type="ECO:0000313" key="4">
    <source>
        <dbReference type="Proteomes" id="UP000027195"/>
    </source>
</evidence>
<keyword evidence="1" id="KW-0175">Coiled coil</keyword>
<organism evidence="3 4">
    <name type="scientific">Botryobasidium botryosum (strain FD-172 SS1)</name>
    <dbReference type="NCBI Taxonomy" id="930990"/>
    <lineage>
        <taxon>Eukaryota</taxon>
        <taxon>Fungi</taxon>
        <taxon>Dikarya</taxon>
        <taxon>Basidiomycota</taxon>
        <taxon>Agaricomycotina</taxon>
        <taxon>Agaricomycetes</taxon>
        <taxon>Cantharellales</taxon>
        <taxon>Botryobasidiaceae</taxon>
        <taxon>Botryobasidium</taxon>
    </lineage>
</organism>
<evidence type="ECO:0000313" key="3">
    <source>
        <dbReference type="EMBL" id="KDQ06695.1"/>
    </source>
</evidence>
<dbReference type="Proteomes" id="UP000027195">
    <property type="component" value="Unassembled WGS sequence"/>
</dbReference>
<feature type="region of interest" description="Disordered" evidence="2">
    <location>
        <begin position="183"/>
        <end position="216"/>
    </location>
</feature>
<dbReference type="AlphaFoldDB" id="A0A067LWM2"/>
<protein>
    <submittedName>
        <fullName evidence="3">Uncharacterized protein</fullName>
    </submittedName>
</protein>
<evidence type="ECO:0000256" key="2">
    <source>
        <dbReference type="SAM" id="MobiDB-lite"/>
    </source>
</evidence>
<reference evidence="4" key="1">
    <citation type="journal article" date="2014" name="Proc. Natl. Acad. Sci. U.S.A.">
        <title>Extensive sampling of basidiomycete genomes demonstrates inadequacy of the white-rot/brown-rot paradigm for wood decay fungi.</title>
        <authorList>
            <person name="Riley R."/>
            <person name="Salamov A.A."/>
            <person name="Brown D.W."/>
            <person name="Nagy L.G."/>
            <person name="Floudas D."/>
            <person name="Held B.W."/>
            <person name="Levasseur A."/>
            <person name="Lombard V."/>
            <person name="Morin E."/>
            <person name="Otillar R."/>
            <person name="Lindquist E.A."/>
            <person name="Sun H."/>
            <person name="LaButti K.M."/>
            <person name="Schmutz J."/>
            <person name="Jabbour D."/>
            <person name="Luo H."/>
            <person name="Baker S.E."/>
            <person name="Pisabarro A.G."/>
            <person name="Walton J.D."/>
            <person name="Blanchette R.A."/>
            <person name="Henrissat B."/>
            <person name="Martin F."/>
            <person name="Cullen D."/>
            <person name="Hibbett D.S."/>
            <person name="Grigoriev I.V."/>
        </authorList>
    </citation>
    <scope>NUCLEOTIDE SEQUENCE [LARGE SCALE GENOMIC DNA]</scope>
    <source>
        <strain evidence="4">FD-172 SS1</strain>
    </source>
</reference>
<gene>
    <name evidence="3" type="ORF">BOTBODRAFT_181351</name>
</gene>
<sequence length="228" mass="25435">MSSNASLSILQDLIRVIVDPKWDSRFVVLSKATRLSWTIQLGLISEDTRWWGATWKDAEIRRMASVDTIRDAFVQGDLRIEKWDEDTLGAPLQITLCTSSSNPLSFSLNELGSVESSSKAMQVLYEIATHAQKGACTFKPGEETLASKEREAQLERQVKSHEQTISNLRAQIQKLQAVANADREYSPPPLSAPGRAQATVAIPKATKGRSLANPTKKVRRVEELEWED</sequence>
<name>A0A067LWM2_BOTB1</name>
<keyword evidence="4" id="KW-1185">Reference proteome</keyword>
<dbReference type="InParanoid" id="A0A067LWM2"/>
<accession>A0A067LWM2</accession>
<dbReference type="OrthoDB" id="3164380at2759"/>
<dbReference type="EMBL" id="KL198126">
    <property type="protein sequence ID" value="KDQ06695.1"/>
    <property type="molecule type" value="Genomic_DNA"/>
</dbReference>
<dbReference type="HOGENOM" id="CLU_070857_0_0_1"/>
<proteinExistence type="predicted"/>
<feature type="coiled-coil region" evidence="1">
    <location>
        <begin position="151"/>
        <end position="178"/>
    </location>
</feature>